<evidence type="ECO:0000313" key="3">
    <source>
        <dbReference type="Proteomes" id="UP001246473"/>
    </source>
</evidence>
<gene>
    <name evidence="2" type="ORF">ParKJ_34655</name>
</gene>
<evidence type="ECO:0000313" key="2">
    <source>
        <dbReference type="EMBL" id="MDT8842579.1"/>
    </source>
</evidence>
<organism evidence="2 3">
    <name type="scientific">Paraburkholderia fungorum</name>
    <dbReference type="NCBI Taxonomy" id="134537"/>
    <lineage>
        <taxon>Bacteria</taxon>
        <taxon>Pseudomonadati</taxon>
        <taxon>Pseudomonadota</taxon>
        <taxon>Betaproteobacteria</taxon>
        <taxon>Burkholderiales</taxon>
        <taxon>Burkholderiaceae</taxon>
        <taxon>Paraburkholderia</taxon>
    </lineage>
</organism>
<dbReference type="Proteomes" id="UP001246473">
    <property type="component" value="Unassembled WGS sequence"/>
</dbReference>
<proteinExistence type="predicted"/>
<dbReference type="EMBL" id="JANSLM010000018">
    <property type="protein sequence ID" value="MDT8842579.1"/>
    <property type="molecule type" value="Genomic_DNA"/>
</dbReference>
<protein>
    <submittedName>
        <fullName evidence="2">Uncharacterized protein</fullName>
    </submittedName>
</protein>
<feature type="transmembrane region" description="Helical" evidence="1">
    <location>
        <begin position="108"/>
        <end position="128"/>
    </location>
</feature>
<sequence length="157" mass="16841">MQQNGSSMSTAKAVRSLFVGGFLSAVLGFVVSMLANQLPEPVLTTLSQWYMHRREMGSGQIGWTFAAFLAMTAVLFAVSLVPERKQKPWLASVGRFGRWVTGKLMSRAVKLACFVCGALAAFGGIGWLAAALTLTMYVGIFIALHGLAAGAQMRPRP</sequence>
<evidence type="ECO:0000256" key="1">
    <source>
        <dbReference type="SAM" id="Phobius"/>
    </source>
</evidence>
<reference evidence="2" key="1">
    <citation type="submission" date="2022-08" db="EMBL/GenBank/DDBJ databases">
        <authorList>
            <person name="Kim S.-J."/>
        </authorList>
    </citation>
    <scope>NUCLEOTIDE SEQUENCE</scope>
    <source>
        <strain evidence="2">KJ</strain>
    </source>
</reference>
<keyword evidence="1" id="KW-1133">Transmembrane helix</keyword>
<dbReference type="RefSeq" id="WP_315697403.1">
    <property type="nucleotide sequence ID" value="NZ_JANSLM010000018.1"/>
</dbReference>
<dbReference type="AlphaFoldDB" id="A0AAP5UZV8"/>
<keyword evidence="1" id="KW-0472">Membrane</keyword>
<accession>A0AAP5UZV8</accession>
<name>A0AAP5UZV8_9BURK</name>
<keyword evidence="1" id="KW-0812">Transmembrane</keyword>
<feature type="transmembrane region" description="Helical" evidence="1">
    <location>
        <begin position="61"/>
        <end position="81"/>
    </location>
</feature>
<comment type="caution">
    <text evidence="2">The sequence shown here is derived from an EMBL/GenBank/DDBJ whole genome shotgun (WGS) entry which is preliminary data.</text>
</comment>
<feature type="transmembrane region" description="Helical" evidence="1">
    <location>
        <begin position="134"/>
        <end position="151"/>
    </location>
</feature>